<sequence>MSREIQPAGINKSCSQRQMEDGGVECSGKACQSCTARVMADCVAVCCCPCAVINFFTLTFLKLPWMMGRKCLRHLGSKRKKKKLLKNEGKDVISRKEQGENGNSGKVNTIEEDETGSRKYSARFEAERVWLELYKVDNLGFGRVSFNGIQSLEAASATTATTGGGDSARGGNDCGCGVEIEVRFYQQLRASPYIHCFEACSVACYLGLTPTSTPNCLAIYPAAKRDPKY</sequence>
<gene>
    <name evidence="1" type="ORF">L1987_24683</name>
</gene>
<reference evidence="2" key="1">
    <citation type="journal article" date="2022" name="Mol. Ecol. Resour.">
        <title>The genomes of chicory, endive, great burdock and yacon provide insights into Asteraceae palaeo-polyploidization history and plant inulin production.</title>
        <authorList>
            <person name="Fan W."/>
            <person name="Wang S."/>
            <person name="Wang H."/>
            <person name="Wang A."/>
            <person name="Jiang F."/>
            <person name="Liu H."/>
            <person name="Zhao H."/>
            <person name="Xu D."/>
            <person name="Zhang Y."/>
        </authorList>
    </citation>
    <scope>NUCLEOTIDE SEQUENCE [LARGE SCALE GENOMIC DNA]</scope>
    <source>
        <strain evidence="2">cv. Yunnan</strain>
    </source>
</reference>
<name>A0ACB9IL29_9ASTR</name>
<comment type="caution">
    <text evidence="1">The sequence shown here is derived from an EMBL/GenBank/DDBJ whole genome shotgun (WGS) entry which is preliminary data.</text>
</comment>
<dbReference type="EMBL" id="CM042025">
    <property type="protein sequence ID" value="KAI3808724.1"/>
    <property type="molecule type" value="Genomic_DNA"/>
</dbReference>
<accession>A0ACB9IL29</accession>
<evidence type="ECO:0000313" key="2">
    <source>
        <dbReference type="Proteomes" id="UP001056120"/>
    </source>
</evidence>
<protein>
    <submittedName>
        <fullName evidence="1">Uncharacterized protein</fullName>
    </submittedName>
</protein>
<dbReference type="Proteomes" id="UP001056120">
    <property type="component" value="Linkage Group LG08"/>
</dbReference>
<reference evidence="1 2" key="2">
    <citation type="journal article" date="2022" name="Mol. Ecol. Resour.">
        <title>The genomes of chicory, endive, great burdock and yacon provide insights into Asteraceae paleo-polyploidization history and plant inulin production.</title>
        <authorList>
            <person name="Fan W."/>
            <person name="Wang S."/>
            <person name="Wang H."/>
            <person name="Wang A."/>
            <person name="Jiang F."/>
            <person name="Liu H."/>
            <person name="Zhao H."/>
            <person name="Xu D."/>
            <person name="Zhang Y."/>
        </authorList>
    </citation>
    <scope>NUCLEOTIDE SEQUENCE [LARGE SCALE GENOMIC DNA]</scope>
    <source>
        <strain evidence="2">cv. Yunnan</strain>
        <tissue evidence="1">Leaves</tissue>
    </source>
</reference>
<keyword evidence="2" id="KW-1185">Reference proteome</keyword>
<evidence type="ECO:0000313" key="1">
    <source>
        <dbReference type="EMBL" id="KAI3808724.1"/>
    </source>
</evidence>
<proteinExistence type="predicted"/>
<organism evidence="1 2">
    <name type="scientific">Smallanthus sonchifolius</name>
    <dbReference type="NCBI Taxonomy" id="185202"/>
    <lineage>
        <taxon>Eukaryota</taxon>
        <taxon>Viridiplantae</taxon>
        <taxon>Streptophyta</taxon>
        <taxon>Embryophyta</taxon>
        <taxon>Tracheophyta</taxon>
        <taxon>Spermatophyta</taxon>
        <taxon>Magnoliopsida</taxon>
        <taxon>eudicotyledons</taxon>
        <taxon>Gunneridae</taxon>
        <taxon>Pentapetalae</taxon>
        <taxon>asterids</taxon>
        <taxon>campanulids</taxon>
        <taxon>Asterales</taxon>
        <taxon>Asteraceae</taxon>
        <taxon>Asteroideae</taxon>
        <taxon>Heliantheae alliance</taxon>
        <taxon>Millerieae</taxon>
        <taxon>Smallanthus</taxon>
    </lineage>
</organism>